<dbReference type="InterPro" id="IPR003749">
    <property type="entry name" value="ThiS/MoaD-like"/>
</dbReference>
<dbReference type="Gene3D" id="3.10.20.30">
    <property type="match status" value="1"/>
</dbReference>
<dbReference type="SUPFAM" id="SSF54285">
    <property type="entry name" value="MoaD/ThiS"/>
    <property type="match status" value="1"/>
</dbReference>
<protein>
    <submittedName>
        <fullName evidence="1">MoaD/ThiS family protein</fullName>
    </submittedName>
</protein>
<proteinExistence type="predicted"/>
<accession>A0ABT5ICT8</accession>
<keyword evidence="2" id="KW-1185">Reference proteome</keyword>
<evidence type="ECO:0000313" key="1">
    <source>
        <dbReference type="EMBL" id="MDC7693807.1"/>
    </source>
</evidence>
<gene>
    <name evidence="1" type="ORF">PQU94_05865</name>
</gene>
<dbReference type="EMBL" id="JAQQKW010000003">
    <property type="protein sequence ID" value="MDC7693807.1"/>
    <property type="molecule type" value="Genomic_DNA"/>
</dbReference>
<dbReference type="Proteomes" id="UP001216595">
    <property type="component" value="Unassembled WGS sequence"/>
</dbReference>
<reference evidence="1 2" key="1">
    <citation type="submission" date="2023-01" db="EMBL/GenBank/DDBJ databases">
        <title>Novel species of the genus Asticcacaulis isolated from rivers.</title>
        <authorList>
            <person name="Lu H."/>
        </authorList>
    </citation>
    <scope>NUCLEOTIDE SEQUENCE [LARGE SCALE GENOMIC DNA]</scope>
    <source>
        <strain evidence="1 2">DXS10W</strain>
    </source>
</reference>
<evidence type="ECO:0000313" key="2">
    <source>
        <dbReference type="Proteomes" id="UP001216595"/>
    </source>
</evidence>
<name>A0ABT5ICT8_9CAUL</name>
<dbReference type="Pfam" id="PF02597">
    <property type="entry name" value="ThiS"/>
    <property type="match status" value="1"/>
</dbReference>
<comment type="caution">
    <text evidence="1">The sequence shown here is derived from an EMBL/GenBank/DDBJ whole genome shotgun (WGS) entry which is preliminary data.</text>
</comment>
<organism evidence="1 2">
    <name type="scientific">Asticcacaulis currens</name>
    <dbReference type="NCBI Taxonomy" id="2984210"/>
    <lineage>
        <taxon>Bacteria</taxon>
        <taxon>Pseudomonadati</taxon>
        <taxon>Pseudomonadota</taxon>
        <taxon>Alphaproteobacteria</taxon>
        <taxon>Caulobacterales</taxon>
        <taxon>Caulobacteraceae</taxon>
        <taxon>Asticcacaulis</taxon>
    </lineage>
</organism>
<dbReference type="InterPro" id="IPR012675">
    <property type="entry name" value="Beta-grasp_dom_sf"/>
</dbReference>
<sequence>MDDFTQQIFPRSVMQITVLFFGKVADTLGERQRVLDFADTDMSLFTLRQSVLGTAFASGALSRERVLMSVNQGLTQEDRSLQAGDEVAFFPVFSGG</sequence>
<dbReference type="InterPro" id="IPR016155">
    <property type="entry name" value="Mopterin_synth/thiamin_S_b"/>
</dbReference>
<dbReference type="RefSeq" id="WP_272740540.1">
    <property type="nucleotide sequence ID" value="NZ_JAQQKW010000003.1"/>
</dbReference>
<dbReference type="CDD" id="cd00754">
    <property type="entry name" value="Ubl_MoaD"/>
    <property type="match status" value="1"/>
</dbReference>